<evidence type="ECO:0000313" key="1">
    <source>
        <dbReference type="EMBL" id="SEH07215.1"/>
    </source>
</evidence>
<dbReference type="OrthoDB" id="6196950at2"/>
<dbReference type="Pfam" id="PF09938">
    <property type="entry name" value="DUF2170"/>
    <property type="match status" value="1"/>
</dbReference>
<reference evidence="1 2" key="1">
    <citation type="submission" date="2016-10" db="EMBL/GenBank/DDBJ databases">
        <authorList>
            <person name="de Groot N.N."/>
        </authorList>
    </citation>
    <scope>NUCLEOTIDE SEQUENCE [LARGE SCALE GENOMIC DNA]</scope>
    <source>
        <strain evidence="1">MBHS1</strain>
    </source>
</reference>
<dbReference type="RefSeq" id="WP_103920891.1">
    <property type="nucleotide sequence ID" value="NZ_FMSV02000528.1"/>
</dbReference>
<organism evidence="1 2">
    <name type="scientific">Candidatus Venteria ishoeyi</name>
    <dbReference type="NCBI Taxonomy" id="1899563"/>
    <lineage>
        <taxon>Bacteria</taxon>
        <taxon>Pseudomonadati</taxon>
        <taxon>Pseudomonadota</taxon>
        <taxon>Gammaproteobacteria</taxon>
        <taxon>Thiotrichales</taxon>
        <taxon>Thiotrichaceae</taxon>
        <taxon>Venteria</taxon>
    </lineage>
</organism>
<gene>
    <name evidence="1" type="ORF">MBHS_03090</name>
</gene>
<dbReference type="Proteomes" id="UP000236724">
    <property type="component" value="Unassembled WGS sequence"/>
</dbReference>
<evidence type="ECO:0008006" key="3">
    <source>
        <dbReference type="Google" id="ProtNLM"/>
    </source>
</evidence>
<proteinExistence type="predicted"/>
<name>A0A1H6FDV2_9GAMM</name>
<dbReference type="EMBL" id="FMSV02000528">
    <property type="protein sequence ID" value="SEH07215.1"/>
    <property type="molecule type" value="Genomic_DNA"/>
</dbReference>
<dbReference type="AlphaFoldDB" id="A0A1H6FDV2"/>
<protein>
    <recommendedName>
        <fullName evidence="3">DUF2170 domain-containing protein</fullName>
    </recommendedName>
</protein>
<keyword evidence="2" id="KW-1185">Reference proteome</keyword>
<accession>A0A1H6FDV2</accession>
<sequence length="142" mass="15893">MSYQQRLTELATEIDGAVTESELVLRTELIEGEEGVNVLIVSVEDREEFPVYITIDDSQVLCISHLWLEDEVIAEKRAELLDALLAMNVPMPLSSFSKLGDQYLIFGALSNQSSVNHVLEEIDMLSNNTLTAIEEFADFLQA</sequence>
<evidence type="ECO:0000313" key="2">
    <source>
        <dbReference type="Proteomes" id="UP000236724"/>
    </source>
</evidence>
<dbReference type="InterPro" id="IPR019231">
    <property type="entry name" value="DUF2170"/>
</dbReference>